<evidence type="ECO:0000313" key="2">
    <source>
        <dbReference type="EMBL" id="KAK7257271.1"/>
    </source>
</evidence>
<sequence>MTLSTGTESCDKHTSEEEDLLNRSTKKPKPNGVDCSEVIMDDRIDEGSDKKEKGGEDQEKPSYREIHYMYMFVTIQKS</sequence>
<organism evidence="2 3">
    <name type="scientific">Crotalaria pallida</name>
    <name type="common">Smooth rattlebox</name>
    <name type="synonym">Crotalaria striata</name>
    <dbReference type="NCBI Taxonomy" id="3830"/>
    <lineage>
        <taxon>Eukaryota</taxon>
        <taxon>Viridiplantae</taxon>
        <taxon>Streptophyta</taxon>
        <taxon>Embryophyta</taxon>
        <taxon>Tracheophyta</taxon>
        <taxon>Spermatophyta</taxon>
        <taxon>Magnoliopsida</taxon>
        <taxon>eudicotyledons</taxon>
        <taxon>Gunneridae</taxon>
        <taxon>Pentapetalae</taxon>
        <taxon>rosids</taxon>
        <taxon>fabids</taxon>
        <taxon>Fabales</taxon>
        <taxon>Fabaceae</taxon>
        <taxon>Papilionoideae</taxon>
        <taxon>50 kb inversion clade</taxon>
        <taxon>genistoids sensu lato</taxon>
        <taxon>core genistoids</taxon>
        <taxon>Crotalarieae</taxon>
        <taxon>Crotalaria</taxon>
    </lineage>
</organism>
<accession>A0AAN9EHE7</accession>
<feature type="region of interest" description="Disordered" evidence="1">
    <location>
        <begin position="1"/>
        <end position="62"/>
    </location>
</feature>
<comment type="caution">
    <text evidence="2">The sequence shown here is derived from an EMBL/GenBank/DDBJ whole genome shotgun (WGS) entry which is preliminary data.</text>
</comment>
<protein>
    <submittedName>
        <fullName evidence="2">Uncharacterized protein</fullName>
    </submittedName>
</protein>
<dbReference type="AlphaFoldDB" id="A0AAN9EHE7"/>
<gene>
    <name evidence="2" type="ORF">RIF29_31122</name>
</gene>
<keyword evidence="3" id="KW-1185">Reference proteome</keyword>
<feature type="compositionally biased region" description="Basic and acidic residues" evidence="1">
    <location>
        <begin position="40"/>
        <end position="62"/>
    </location>
</feature>
<proteinExistence type="predicted"/>
<reference evidence="2 3" key="1">
    <citation type="submission" date="2024-01" db="EMBL/GenBank/DDBJ databases">
        <title>The genomes of 5 underutilized Papilionoideae crops provide insights into root nodulation and disease resistanc.</title>
        <authorList>
            <person name="Yuan L."/>
        </authorList>
    </citation>
    <scope>NUCLEOTIDE SEQUENCE [LARGE SCALE GENOMIC DNA]</scope>
    <source>
        <strain evidence="2">ZHUSHIDOU_FW_LH</strain>
        <tissue evidence="2">Leaf</tissue>
    </source>
</reference>
<evidence type="ECO:0000313" key="3">
    <source>
        <dbReference type="Proteomes" id="UP001372338"/>
    </source>
</evidence>
<name>A0AAN9EHE7_CROPI</name>
<dbReference type="EMBL" id="JAYWIO010000006">
    <property type="protein sequence ID" value="KAK7257271.1"/>
    <property type="molecule type" value="Genomic_DNA"/>
</dbReference>
<evidence type="ECO:0000256" key="1">
    <source>
        <dbReference type="SAM" id="MobiDB-lite"/>
    </source>
</evidence>
<dbReference type="Proteomes" id="UP001372338">
    <property type="component" value="Unassembled WGS sequence"/>
</dbReference>